<evidence type="ECO:0008006" key="7">
    <source>
        <dbReference type="Google" id="ProtNLM"/>
    </source>
</evidence>
<evidence type="ECO:0000313" key="6">
    <source>
        <dbReference type="Proteomes" id="UP000747399"/>
    </source>
</evidence>
<evidence type="ECO:0000313" key="5">
    <source>
        <dbReference type="EMBL" id="GIL45819.1"/>
    </source>
</evidence>
<keyword evidence="3" id="KW-0809">Transit peptide</keyword>
<comment type="caution">
    <text evidence="5">The sequence shown here is derived from an EMBL/GenBank/DDBJ whole genome shotgun (WGS) entry which is preliminary data.</text>
</comment>
<dbReference type="InterPro" id="IPR010591">
    <property type="entry name" value="ATP11"/>
</dbReference>
<keyword evidence="6" id="KW-1185">Reference proteome</keyword>
<dbReference type="Proteomes" id="UP000747399">
    <property type="component" value="Unassembled WGS sequence"/>
</dbReference>
<evidence type="ECO:0000256" key="2">
    <source>
        <dbReference type="ARBA" id="ARBA00009116"/>
    </source>
</evidence>
<dbReference type="Pfam" id="PF06644">
    <property type="entry name" value="ATP11"/>
    <property type="match status" value="1"/>
</dbReference>
<organism evidence="5 6">
    <name type="scientific">Volvox africanus</name>
    <dbReference type="NCBI Taxonomy" id="51714"/>
    <lineage>
        <taxon>Eukaryota</taxon>
        <taxon>Viridiplantae</taxon>
        <taxon>Chlorophyta</taxon>
        <taxon>core chlorophytes</taxon>
        <taxon>Chlorophyceae</taxon>
        <taxon>CS clade</taxon>
        <taxon>Chlamydomonadales</taxon>
        <taxon>Volvocaceae</taxon>
        <taxon>Volvox</taxon>
    </lineage>
</organism>
<gene>
    <name evidence="5" type="ORF">Vafri_2970</name>
</gene>
<comment type="subcellular location">
    <subcellularLocation>
        <location evidence="1">Mitochondrion</location>
    </subcellularLocation>
</comment>
<sequence length="218" mass="24191">MYSASNRFIRAFFGCGRQPVGSSALWSFVRNQQAGISGVSAPSPSQLGQVVRLEELLKKNREEVVDIWLGYHADATARRVGSALSAQEYGTFVDHAKESPMFVLPLTRPGGYETLLVQCQMPFVLVTGLEEFKRSGVSAPPYLTLTHYPELCDSHGVVLVRGDVIHDKGMNLEEARTVMELIRAFYTSPDDYPLVHTFNHKPAQFNFGALLQKLNVTA</sequence>
<evidence type="ECO:0000256" key="1">
    <source>
        <dbReference type="ARBA" id="ARBA00004173"/>
    </source>
</evidence>
<protein>
    <recommendedName>
        <fullName evidence="7">ATP synthase mitochondrial F1 complex assembly factor 1</fullName>
    </recommendedName>
</protein>
<dbReference type="GO" id="GO:0033615">
    <property type="term" value="P:mitochondrial proton-transporting ATP synthase complex assembly"/>
    <property type="evidence" value="ECO:0007669"/>
    <property type="project" value="TreeGrafter"/>
</dbReference>
<evidence type="ECO:0000256" key="4">
    <source>
        <dbReference type="ARBA" id="ARBA00023128"/>
    </source>
</evidence>
<dbReference type="AlphaFoldDB" id="A0A8J4ETD8"/>
<name>A0A8J4ETD8_9CHLO</name>
<evidence type="ECO:0000256" key="3">
    <source>
        <dbReference type="ARBA" id="ARBA00022946"/>
    </source>
</evidence>
<accession>A0A8J4ETD8</accession>
<proteinExistence type="inferred from homology"/>
<comment type="similarity">
    <text evidence="2">Belongs to the ATP11 family.</text>
</comment>
<keyword evidence="4" id="KW-0496">Mitochondrion</keyword>
<reference evidence="5" key="1">
    <citation type="journal article" date="2021" name="Proc. Natl. Acad. Sci. U.S.A.">
        <title>Three genomes in the algal genus Volvox reveal the fate of a haploid sex-determining region after a transition to homothallism.</title>
        <authorList>
            <person name="Yamamoto K."/>
            <person name="Hamaji T."/>
            <person name="Kawai-Toyooka H."/>
            <person name="Matsuzaki R."/>
            <person name="Takahashi F."/>
            <person name="Nishimura Y."/>
            <person name="Kawachi M."/>
            <person name="Noguchi H."/>
            <person name="Minakuchi Y."/>
            <person name="Umen J.G."/>
            <person name="Toyoda A."/>
            <person name="Nozaki H."/>
        </authorList>
    </citation>
    <scope>NUCLEOTIDE SEQUENCE</scope>
    <source>
        <strain evidence="5">NIES-3780</strain>
    </source>
</reference>
<dbReference type="PANTHER" id="PTHR13126:SF0">
    <property type="entry name" value="ATP SYNTHASE MITOCHONDRIAL F1 COMPLEX ASSEMBLY FACTOR 1"/>
    <property type="match status" value="1"/>
</dbReference>
<dbReference type="GO" id="GO:0005739">
    <property type="term" value="C:mitochondrion"/>
    <property type="evidence" value="ECO:0007669"/>
    <property type="project" value="UniProtKB-SubCell"/>
</dbReference>
<dbReference type="PANTHER" id="PTHR13126">
    <property type="entry name" value="CHAPERONE ATP11"/>
    <property type="match status" value="1"/>
</dbReference>
<dbReference type="EMBL" id="BNCO01000003">
    <property type="protein sequence ID" value="GIL45819.1"/>
    <property type="molecule type" value="Genomic_DNA"/>
</dbReference>